<protein>
    <submittedName>
        <fullName evidence="7">MipA/OmpV family protein</fullName>
    </submittedName>
</protein>
<dbReference type="Pfam" id="PF06629">
    <property type="entry name" value="MipA"/>
    <property type="match status" value="1"/>
</dbReference>
<dbReference type="RefSeq" id="WP_096750844.1">
    <property type="nucleotide sequence ID" value="NZ_CADEPO010000009.1"/>
</dbReference>
<evidence type="ECO:0000256" key="4">
    <source>
        <dbReference type="ARBA" id="ARBA00023136"/>
    </source>
</evidence>
<accession>A0A2A7SFC9</accession>
<organism evidence="7 8">
    <name type="scientific">Burkholderia gladioli</name>
    <name type="common">Pseudomonas marginata</name>
    <name type="synonym">Phytomonas marginata</name>
    <dbReference type="NCBI Taxonomy" id="28095"/>
    <lineage>
        <taxon>Bacteria</taxon>
        <taxon>Pseudomonadati</taxon>
        <taxon>Pseudomonadota</taxon>
        <taxon>Betaproteobacteria</taxon>
        <taxon>Burkholderiales</taxon>
        <taxon>Burkholderiaceae</taxon>
        <taxon>Burkholderia</taxon>
    </lineage>
</organism>
<dbReference type="InterPro" id="IPR010583">
    <property type="entry name" value="MipA"/>
</dbReference>
<dbReference type="PROSITE" id="PS51257">
    <property type="entry name" value="PROKAR_LIPOPROTEIN"/>
    <property type="match status" value="1"/>
</dbReference>
<keyword evidence="3 6" id="KW-0732">Signal</keyword>
<gene>
    <name evidence="7" type="ORF">CRM94_08780</name>
</gene>
<evidence type="ECO:0000256" key="2">
    <source>
        <dbReference type="ARBA" id="ARBA00005722"/>
    </source>
</evidence>
<sequence>MKPVLFRSVPGAASRAATITLAAALACAAPLAQADADAESGSGAAAVAGSAASGASPWKITIGPGVYVAPQYPGSRHLKAYPFPALDISYRDRFFSQGPDVLGWNVLSSGDTYHLGMAVSFDFQSRDAKDDARLRGLPDVHDGPKLKLFADYTIWAFTGALAVYRDVLGYGQGTTASADLYASLPLNGWLFSIGPGLTWANGAYTRTLFGISPAESAASGLPSYGTGSGVRDVHLNFYMTHDFSRHWVGTLNSTLGRLQRFAASSPITERRTEWTTFASLGYRF</sequence>
<comment type="similarity">
    <text evidence="2">Belongs to the MipA/OmpV family.</text>
</comment>
<dbReference type="EMBL" id="PDDY01000001">
    <property type="protein sequence ID" value="PEH42228.1"/>
    <property type="molecule type" value="Genomic_DNA"/>
</dbReference>
<dbReference type="PANTHER" id="PTHR38776">
    <property type="entry name" value="MLTA-INTERACTING PROTEIN-RELATED"/>
    <property type="match status" value="1"/>
</dbReference>
<name>A0A2A7SFC9_BURGA</name>
<dbReference type="AlphaFoldDB" id="A0A2A7SFC9"/>
<evidence type="ECO:0000256" key="6">
    <source>
        <dbReference type="SAM" id="SignalP"/>
    </source>
</evidence>
<dbReference type="PANTHER" id="PTHR38776:SF1">
    <property type="entry name" value="MLTA-INTERACTING PROTEIN-RELATED"/>
    <property type="match status" value="1"/>
</dbReference>
<feature type="chain" id="PRO_5012202302" evidence="6">
    <location>
        <begin position="29"/>
        <end position="284"/>
    </location>
</feature>
<comment type="caution">
    <text evidence="7">The sequence shown here is derived from an EMBL/GenBank/DDBJ whole genome shotgun (WGS) entry which is preliminary data.</text>
</comment>
<evidence type="ECO:0000256" key="1">
    <source>
        <dbReference type="ARBA" id="ARBA00004442"/>
    </source>
</evidence>
<evidence type="ECO:0000256" key="5">
    <source>
        <dbReference type="ARBA" id="ARBA00023237"/>
    </source>
</evidence>
<comment type="subcellular location">
    <subcellularLocation>
        <location evidence="1">Cell outer membrane</location>
    </subcellularLocation>
</comment>
<dbReference type="GO" id="GO:0009279">
    <property type="term" value="C:cell outer membrane"/>
    <property type="evidence" value="ECO:0007669"/>
    <property type="project" value="UniProtKB-SubCell"/>
</dbReference>
<keyword evidence="4" id="KW-0472">Membrane</keyword>
<proteinExistence type="inferred from homology"/>
<feature type="signal peptide" evidence="6">
    <location>
        <begin position="1"/>
        <end position="28"/>
    </location>
</feature>
<evidence type="ECO:0000256" key="3">
    <source>
        <dbReference type="ARBA" id="ARBA00022729"/>
    </source>
</evidence>
<keyword evidence="5" id="KW-0998">Cell outer membrane</keyword>
<evidence type="ECO:0000313" key="7">
    <source>
        <dbReference type="EMBL" id="PEH42228.1"/>
    </source>
</evidence>
<reference evidence="8" key="1">
    <citation type="submission" date="2017-09" db="EMBL/GenBank/DDBJ databases">
        <title>FDA dAtabase for Regulatory Grade micrObial Sequences (FDA-ARGOS): Supporting development and validation of Infectious Disease Dx tests.</title>
        <authorList>
            <person name="Minogue T."/>
            <person name="Wolcott M."/>
            <person name="Wasieloski L."/>
            <person name="Aguilar W."/>
            <person name="Moore D."/>
            <person name="Tallon L."/>
            <person name="Sadzewicz L."/>
            <person name="Ott S."/>
            <person name="Zhao X."/>
            <person name="Nagaraj S."/>
            <person name="Vavikolanu K."/>
            <person name="Aluvathingal J."/>
            <person name="Nadendla S."/>
            <person name="Sichtig H."/>
        </authorList>
    </citation>
    <scope>NUCLEOTIDE SEQUENCE [LARGE SCALE GENOMIC DNA]</scope>
    <source>
        <strain evidence="8">FDAARGOS_390</strain>
    </source>
</reference>
<evidence type="ECO:0000313" key="8">
    <source>
        <dbReference type="Proteomes" id="UP000220629"/>
    </source>
</evidence>
<dbReference type="Proteomes" id="UP000220629">
    <property type="component" value="Unassembled WGS sequence"/>
</dbReference>